<sequence>MTQTPWTQQHIEYVEHVDLARQRGGYLADDVDRQLRRVVTLMRAGKPVPQVAATALRRTRLREGYVPARVEAVFDQVVSWQHKFDAIQLPEPSAPGVRPAAGTQSAAPVAQGGGLKWTRQQQEWVRESTFTKRSGSRAYVTAEVDDFLDKVLVAMAKGEPLPEIASVQFYPPRFGTSGYDAVVVDEFLDQLGSLRPAL</sequence>
<organism evidence="1 2">
    <name type="scientific">Leekyejoonella antrihumi</name>
    <dbReference type="NCBI Taxonomy" id="1660198"/>
    <lineage>
        <taxon>Bacteria</taxon>
        <taxon>Bacillati</taxon>
        <taxon>Actinomycetota</taxon>
        <taxon>Actinomycetes</taxon>
        <taxon>Micrococcales</taxon>
        <taxon>Dermacoccaceae</taxon>
        <taxon>Leekyejoonella</taxon>
    </lineage>
</organism>
<dbReference type="RefSeq" id="WP_146315495.1">
    <property type="nucleotide sequence ID" value="NZ_VCQV01000004.1"/>
</dbReference>
<dbReference type="AlphaFoldDB" id="A0A563E669"/>
<evidence type="ECO:0000313" key="2">
    <source>
        <dbReference type="Proteomes" id="UP000320244"/>
    </source>
</evidence>
<protein>
    <submittedName>
        <fullName evidence="1">DivIVA domain-containing protein</fullName>
    </submittedName>
</protein>
<name>A0A563E669_9MICO</name>
<dbReference type="OrthoDB" id="9815492at2"/>
<dbReference type="NCBIfam" id="TIGR03544">
    <property type="entry name" value="DivI1A_domain"/>
    <property type="match status" value="1"/>
</dbReference>
<evidence type="ECO:0000313" key="1">
    <source>
        <dbReference type="EMBL" id="TWP37925.1"/>
    </source>
</evidence>
<reference evidence="1 2" key="2">
    <citation type="submission" date="2019-08" db="EMBL/GenBank/DDBJ databases">
        <title>Jejuicoccus antrihumi gen. nov., sp. nov., a new member of the family Dermacoccaceae isolated from a cave.</title>
        <authorList>
            <person name="Schumann P."/>
            <person name="Kim I.S."/>
        </authorList>
    </citation>
    <scope>NUCLEOTIDE SEQUENCE [LARGE SCALE GENOMIC DNA]</scope>
    <source>
        <strain evidence="1 2">C5-26</strain>
    </source>
</reference>
<dbReference type="InterPro" id="IPR019933">
    <property type="entry name" value="DivIVA_domain"/>
</dbReference>
<dbReference type="Proteomes" id="UP000320244">
    <property type="component" value="Unassembled WGS sequence"/>
</dbReference>
<keyword evidence="2" id="KW-1185">Reference proteome</keyword>
<proteinExistence type="predicted"/>
<dbReference type="EMBL" id="VCQV01000004">
    <property type="protein sequence ID" value="TWP37925.1"/>
    <property type="molecule type" value="Genomic_DNA"/>
</dbReference>
<reference evidence="1 2" key="1">
    <citation type="submission" date="2019-05" db="EMBL/GenBank/DDBJ databases">
        <authorList>
            <person name="Lee S.D."/>
        </authorList>
    </citation>
    <scope>NUCLEOTIDE SEQUENCE [LARGE SCALE GENOMIC DNA]</scope>
    <source>
        <strain evidence="1 2">C5-26</strain>
    </source>
</reference>
<comment type="caution">
    <text evidence="1">The sequence shown here is derived from an EMBL/GenBank/DDBJ whole genome shotgun (WGS) entry which is preliminary data.</text>
</comment>
<accession>A0A563E669</accession>
<gene>
    <name evidence="1" type="ORF">FGL98_04230</name>
</gene>